<comment type="subcellular location">
    <subcellularLocation>
        <location evidence="1">Membrane</location>
        <topology evidence="1">Multi-pass membrane protein</topology>
    </subcellularLocation>
</comment>
<feature type="region of interest" description="Disordered" evidence="5">
    <location>
        <begin position="143"/>
        <end position="165"/>
    </location>
</feature>
<dbReference type="OrthoDB" id="2117453at2759"/>
<dbReference type="InterPro" id="IPR008253">
    <property type="entry name" value="Marvel"/>
</dbReference>
<evidence type="ECO:0000256" key="1">
    <source>
        <dbReference type="ARBA" id="ARBA00004141"/>
    </source>
</evidence>
<keyword evidence="9" id="KW-1185">Reference proteome</keyword>
<organism evidence="8 9">
    <name type="scientific">Monosporascus ibericus</name>
    <dbReference type="NCBI Taxonomy" id="155417"/>
    <lineage>
        <taxon>Eukaryota</taxon>
        <taxon>Fungi</taxon>
        <taxon>Dikarya</taxon>
        <taxon>Ascomycota</taxon>
        <taxon>Pezizomycotina</taxon>
        <taxon>Sordariomycetes</taxon>
        <taxon>Xylariomycetidae</taxon>
        <taxon>Xylariales</taxon>
        <taxon>Xylariales incertae sedis</taxon>
        <taxon>Monosporascus</taxon>
    </lineage>
</organism>
<evidence type="ECO:0000256" key="5">
    <source>
        <dbReference type="SAM" id="MobiDB-lite"/>
    </source>
</evidence>
<dbReference type="PANTHER" id="PTHR37451:SF5">
    <property type="entry name" value="MARVEL DOMAIN-CONTAINING PROTEIN"/>
    <property type="match status" value="1"/>
</dbReference>
<feature type="transmembrane region" description="Helical" evidence="6">
    <location>
        <begin position="12"/>
        <end position="31"/>
    </location>
</feature>
<evidence type="ECO:0000256" key="4">
    <source>
        <dbReference type="ARBA" id="ARBA00023136"/>
    </source>
</evidence>
<proteinExistence type="predicted"/>
<dbReference type="EMBL" id="QJNU01000253">
    <property type="protein sequence ID" value="RYP03571.1"/>
    <property type="molecule type" value="Genomic_DNA"/>
</dbReference>
<feature type="compositionally biased region" description="Basic and acidic residues" evidence="5">
    <location>
        <begin position="155"/>
        <end position="165"/>
    </location>
</feature>
<evidence type="ECO:0000256" key="3">
    <source>
        <dbReference type="ARBA" id="ARBA00022989"/>
    </source>
</evidence>
<keyword evidence="4 6" id="KW-0472">Membrane</keyword>
<feature type="domain" description="MARVEL" evidence="7">
    <location>
        <begin position="6"/>
        <end position="132"/>
    </location>
</feature>
<keyword evidence="2 6" id="KW-0812">Transmembrane</keyword>
<sequence length="165" mass="17616">MQTGLHIGLRAAQLVSAFVTLAVTAYVADWYNGDNLTSPPVQINWLLACSVFSIWSIGYLEGAKRFCPRAFHSFAALVLESANALFHLFGFVYLAVFISKLLFCWGSVCGAAHAGVAFGALGFLFWAASAALAAREVIRGETSPSSLHTAQRPAEASKEAVQEGS</sequence>
<feature type="transmembrane region" description="Helical" evidence="6">
    <location>
        <begin position="110"/>
        <end position="134"/>
    </location>
</feature>
<evidence type="ECO:0000256" key="6">
    <source>
        <dbReference type="SAM" id="Phobius"/>
    </source>
</evidence>
<dbReference type="STRING" id="155417.A0A4Q4TAB2"/>
<dbReference type="Proteomes" id="UP000293360">
    <property type="component" value="Unassembled WGS sequence"/>
</dbReference>
<dbReference type="PANTHER" id="PTHR37451">
    <property type="entry name" value="MARVEL DOMAIN"/>
    <property type="match status" value="1"/>
</dbReference>
<evidence type="ECO:0000259" key="7">
    <source>
        <dbReference type="Pfam" id="PF01284"/>
    </source>
</evidence>
<evidence type="ECO:0000313" key="8">
    <source>
        <dbReference type="EMBL" id="RYP03571.1"/>
    </source>
</evidence>
<dbReference type="GO" id="GO:0016020">
    <property type="term" value="C:membrane"/>
    <property type="evidence" value="ECO:0007669"/>
    <property type="project" value="UniProtKB-SubCell"/>
</dbReference>
<gene>
    <name evidence="8" type="ORF">DL764_005072</name>
</gene>
<evidence type="ECO:0000313" key="9">
    <source>
        <dbReference type="Proteomes" id="UP000293360"/>
    </source>
</evidence>
<feature type="transmembrane region" description="Helical" evidence="6">
    <location>
        <begin position="43"/>
        <end position="62"/>
    </location>
</feature>
<evidence type="ECO:0000256" key="2">
    <source>
        <dbReference type="ARBA" id="ARBA00022692"/>
    </source>
</evidence>
<dbReference type="Pfam" id="PF01284">
    <property type="entry name" value="MARVEL"/>
    <property type="match status" value="1"/>
</dbReference>
<protein>
    <recommendedName>
        <fullName evidence="7">MARVEL domain-containing protein</fullName>
    </recommendedName>
</protein>
<keyword evidence="3 6" id="KW-1133">Transmembrane helix</keyword>
<dbReference type="AlphaFoldDB" id="A0A4Q4TAB2"/>
<feature type="transmembrane region" description="Helical" evidence="6">
    <location>
        <begin position="74"/>
        <end position="98"/>
    </location>
</feature>
<reference evidence="8 9" key="1">
    <citation type="submission" date="2018-06" db="EMBL/GenBank/DDBJ databases">
        <title>Complete Genomes of Monosporascus.</title>
        <authorList>
            <person name="Robinson A.J."/>
            <person name="Natvig D.O."/>
        </authorList>
    </citation>
    <scope>NUCLEOTIDE SEQUENCE [LARGE SCALE GENOMIC DNA]</scope>
    <source>
        <strain evidence="8 9">CBS 110550</strain>
    </source>
</reference>
<accession>A0A4Q4TAB2</accession>
<comment type="caution">
    <text evidence="8">The sequence shown here is derived from an EMBL/GenBank/DDBJ whole genome shotgun (WGS) entry which is preliminary data.</text>
</comment>
<name>A0A4Q4TAB2_9PEZI</name>